<accession>A0A183CSQ9</accession>
<dbReference type="WBParaSite" id="GPLIN_001591700">
    <property type="protein sequence ID" value="GPLIN_001591700"/>
    <property type="gene ID" value="GPLIN_001591700"/>
</dbReference>
<protein>
    <submittedName>
        <fullName evidence="2">Uncharacterized protein</fullName>
    </submittedName>
</protein>
<reference evidence="2" key="3">
    <citation type="submission" date="2016-06" db="UniProtKB">
        <authorList>
            <consortium name="WormBaseParasite"/>
        </authorList>
    </citation>
    <scope>IDENTIFICATION</scope>
</reference>
<dbReference type="Proteomes" id="UP000050741">
    <property type="component" value="Unassembled WGS sequence"/>
</dbReference>
<name>A0A183CSQ9_GLOPA</name>
<reference evidence="1" key="1">
    <citation type="submission" date="2013-12" db="EMBL/GenBank/DDBJ databases">
        <authorList>
            <person name="Aslett M."/>
        </authorList>
    </citation>
    <scope>NUCLEOTIDE SEQUENCE [LARGE SCALE GENOMIC DNA]</scope>
    <source>
        <strain evidence="1">Lindley</strain>
    </source>
</reference>
<sequence>MAPFAECELVLHRIHLEFRLMKILKH</sequence>
<proteinExistence type="predicted"/>
<keyword evidence="1" id="KW-1185">Reference proteome</keyword>
<reference evidence="1" key="2">
    <citation type="submission" date="2014-05" db="EMBL/GenBank/DDBJ databases">
        <title>The genome and life-stage specific transcriptomes of Globodera pallida elucidate key aspects of plant parasitism by a cyst nematode.</title>
        <authorList>
            <person name="Cotton J.A."/>
            <person name="Lilley C.J."/>
            <person name="Jones L.M."/>
            <person name="Kikuchi T."/>
            <person name="Reid A.J."/>
            <person name="Thorpe P."/>
            <person name="Tsai I.J."/>
            <person name="Beasley H."/>
            <person name="Blok V."/>
            <person name="Cock P.J.A."/>
            <person name="Van den Akker S.E."/>
            <person name="Holroyd N."/>
            <person name="Hunt M."/>
            <person name="Mantelin S."/>
            <person name="Naghra H."/>
            <person name="Pain A."/>
            <person name="Palomares-Rius J.E."/>
            <person name="Zarowiecki M."/>
            <person name="Berriman M."/>
            <person name="Jones J.T."/>
            <person name="Urwin P.E."/>
        </authorList>
    </citation>
    <scope>NUCLEOTIDE SEQUENCE [LARGE SCALE GENOMIC DNA]</scope>
    <source>
        <strain evidence="1">Lindley</strain>
    </source>
</reference>
<organism evidence="1 2">
    <name type="scientific">Globodera pallida</name>
    <name type="common">Potato cyst nematode worm</name>
    <name type="synonym">Heterodera pallida</name>
    <dbReference type="NCBI Taxonomy" id="36090"/>
    <lineage>
        <taxon>Eukaryota</taxon>
        <taxon>Metazoa</taxon>
        <taxon>Ecdysozoa</taxon>
        <taxon>Nematoda</taxon>
        <taxon>Chromadorea</taxon>
        <taxon>Rhabditida</taxon>
        <taxon>Tylenchina</taxon>
        <taxon>Tylenchomorpha</taxon>
        <taxon>Tylenchoidea</taxon>
        <taxon>Heteroderidae</taxon>
        <taxon>Heteroderinae</taxon>
        <taxon>Globodera</taxon>
    </lineage>
</organism>
<evidence type="ECO:0000313" key="2">
    <source>
        <dbReference type="WBParaSite" id="GPLIN_001591700"/>
    </source>
</evidence>
<evidence type="ECO:0000313" key="1">
    <source>
        <dbReference type="Proteomes" id="UP000050741"/>
    </source>
</evidence>
<dbReference type="AlphaFoldDB" id="A0A183CSQ9"/>